<comment type="caution">
    <text evidence="4">The sequence shown here is derived from an EMBL/GenBank/DDBJ whole genome shotgun (WGS) entry which is preliminary data.</text>
</comment>
<dbReference type="Proteomes" id="UP001066276">
    <property type="component" value="Chromosome 6"/>
</dbReference>
<feature type="region of interest" description="Disordered" evidence="2">
    <location>
        <begin position="293"/>
        <end position="334"/>
    </location>
</feature>
<evidence type="ECO:0000256" key="1">
    <source>
        <dbReference type="ARBA" id="ARBA00022782"/>
    </source>
</evidence>
<organism evidence="4 5">
    <name type="scientific">Pleurodeles waltl</name>
    <name type="common">Iberian ribbed newt</name>
    <dbReference type="NCBI Taxonomy" id="8319"/>
    <lineage>
        <taxon>Eukaryota</taxon>
        <taxon>Metazoa</taxon>
        <taxon>Chordata</taxon>
        <taxon>Craniata</taxon>
        <taxon>Vertebrata</taxon>
        <taxon>Euteleostomi</taxon>
        <taxon>Amphibia</taxon>
        <taxon>Batrachia</taxon>
        <taxon>Caudata</taxon>
        <taxon>Salamandroidea</taxon>
        <taxon>Salamandridae</taxon>
        <taxon>Pleurodelinae</taxon>
        <taxon>Pleurodeles</taxon>
    </lineage>
</organism>
<feature type="domain" description="HTH OST-type" evidence="3">
    <location>
        <begin position="793"/>
        <end position="867"/>
    </location>
</feature>
<evidence type="ECO:0000313" key="4">
    <source>
        <dbReference type="EMBL" id="KAJ1134973.1"/>
    </source>
</evidence>
<gene>
    <name evidence="4" type="ORF">NDU88_001419</name>
</gene>
<proteinExistence type="predicted"/>
<dbReference type="InterPro" id="IPR041966">
    <property type="entry name" value="LOTUS-like"/>
</dbReference>
<dbReference type="CDD" id="cd08824">
    <property type="entry name" value="LOTUS"/>
    <property type="match status" value="1"/>
</dbReference>
<evidence type="ECO:0000259" key="3">
    <source>
        <dbReference type="PROSITE" id="PS51644"/>
    </source>
</evidence>
<feature type="compositionally biased region" description="Polar residues" evidence="2">
    <location>
        <begin position="127"/>
        <end position="166"/>
    </location>
</feature>
<dbReference type="PROSITE" id="PS51644">
    <property type="entry name" value="HTH_OST"/>
    <property type="match status" value="1"/>
</dbReference>
<keyword evidence="5" id="KW-1185">Reference proteome</keyword>
<evidence type="ECO:0000256" key="2">
    <source>
        <dbReference type="SAM" id="MobiDB-lite"/>
    </source>
</evidence>
<dbReference type="EMBL" id="JANPWB010000010">
    <property type="protein sequence ID" value="KAJ1134973.1"/>
    <property type="molecule type" value="Genomic_DNA"/>
</dbReference>
<evidence type="ECO:0000313" key="5">
    <source>
        <dbReference type="Proteomes" id="UP001066276"/>
    </source>
</evidence>
<reference evidence="4" key="1">
    <citation type="journal article" date="2022" name="bioRxiv">
        <title>Sequencing and chromosome-scale assembly of the giantPleurodeles waltlgenome.</title>
        <authorList>
            <person name="Brown T."/>
            <person name="Elewa A."/>
            <person name="Iarovenko S."/>
            <person name="Subramanian E."/>
            <person name="Araus A.J."/>
            <person name="Petzold A."/>
            <person name="Susuki M."/>
            <person name="Suzuki K.-i.T."/>
            <person name="Hayashi T."/>
            <person name="Toyoda A."/>
            <person name="Oliveira C."/>
            <person name="Osipova E."/>
            <person name="Leigh N.D."/>
            <person name="Simon A."/>
            <person name="Yun M.H."/>
        </authorList>
    </citation>
    <scope>NUCLEOTIDE SEQUENCE</scope>
    <source>
        <strain evidence="4">20211129_DDA</strain>
        <tissue evidence="4">Liver</tissue>
    </source>
</reference>
<feature type="region of interest" description="Disordered" evidence="2">
    <location>
        <begin position="106"/>
        <end position="215"/>
    </location>
</feature>
<feature type="compositionally biased region" description="Polar residues" evidence="2">
    <location>
        <begin position="455"/>
        <end position="497"/>
    </location>
</feature>
<accession>A0AAV7Q8K7</accession>
<dbReference type="InterPro" id="IPR025605">
    <property type="entry name" value="OST-HTH/LOTUS_dom"/>
</dbReference>
<feature type="compositionally biased region" description="Basic residues" evidence="2">
    <location>
        <begin position="10"/>
        <end position="25"/>
    </location>
</feature>
<feature type="region of interest" description="Disordered" evidence="2">
    <location>
        <begin position="418"/>
        <end position="519"/>
    </location>
</feature>
<dbReference type="GO" id="GO:0030154">
    <property type="term" value="P:cell differentiation"/>
    <property type="evidence" value="ECO:0007669"/>
    <property type="project" value="UniProtKB-KW"/>
</dbReference>
<feature type="compositionally biased region" description="Low complexity" evidence="2">
    <location>
        <begin position="437"/>
        <end position="446"/>
    </location>
</feature>
<protein>
    <recommendedName>
        <fullName evidence="3">HTH OST-type domain-containing protein</fullName>
    </recommendedName>
</protein>
<dbReference type="AlphaFoldDB" id="A0AAV7Q8K7"/>
<feature type="region of interest" description="Disordered" evidence="2">
    <location>
        <begin position="1"/>
        <end position="37"/>
    </location>
</feature>
<name>A0AAV7Q8K7_PLEWA</name>
<feature type="compositionally biased region" description="Polar residues" evidence="2">
    <location>
        <begin position="303"/>
        <end position="328"/>
    </location>
</feature>
<dbReference type="Pfam" id="PF12872">
    <property type="entry name" value="OST-HTH"/>
    <property type="match status" value="1"/>
</dbReference>
<feature type="compositionally biased region" description="Polar residues" evidence="2">
    <location>
        <begin position="509"/>
        <end position="519"/>
    </location>
</feature>
<keyword evidence="1" id="KW-0221">Differentiation</keyword>
<sequence length="884" mass="96173">MAGSSSTAICRRRRNCAPSRHRRKSGFGGTHSGESPRFPKLCWAWGATSAKTTGEVLVSRSVPPPQPLMDVSPYGSWQGPEYPSEVTNKSKEKCWYEDTFPDSFLPGASSTKLHKPSPEILDRGQPQRPTNPQTLNHKVPTTTEVHNTSAQLAASMSAADQHSGSQDAPKVVDPGRSLSVPSSVPDSTCIRKPAAVQQSNSATAPSGADHQRRPPGLDEEILSVLTDPMFASGLRVLKLMDILRYQRGIDLDDLSWELGYQDVLDLLQQVPNAKLRNPSKGVDCVIQFQPGFPDGPKGVHPGQSLSVSTSAPDSTCISNSTTAPSGANHQRRPPGLDEEILSVLTDPMFASGLRVLKLMDILRYQRGIDLDDLSWELGYQDVLDLLQQVPNAKLRDPSKGVDCVIQFQPGHYRISDATNSSEEKCWSEDTLPDSFMPSSSPTPQHKSSSEILDTGQPQRIVTPQTQHHQASTTTETQKTSAQPVTSMSAAGQHSGSQDGPKGVLPGQSLPASMSAPDSTCISKPAALAQRNSATSLSGANHQRRPPGLNEEILNVITRPMFASGLRVLKLIELLSHERGIDLDDLSWGLGYQDVLDLLQQVPNAKLLDPSKGEDCVIKFQPGSLQKREPLLPCPLGRPPIYSSNQMLRTELPNSQYSQYGTSNAFKHFPSNAPWFPSQKPKSAAVYISKNHQKPGPPQQKRKPGMTLVFHASKTPASAGVLQSIPPTKSPAVQHVFSKPSEEAIFGPLKACPTPAHPNSIPQGQNTLTPYMQTAPIQLLASTSSEDDCTVKGLDPILKDEILVVLLQQPRGVAFGEFAGLFHRTHGYQFKLCRHGFTSLRALLDEMIDLVDVSEDPVDPLIKCKRRHHYVFIGGGPFSSQIEIL</sequence>
<dbReference type="Gene3D" id="3.30.420.610">
    <property type="entry name" value="LOTUS domain-like"/>
    <property type="match status" value="1"/>
</dbReference>